<dbReference type="GO" id="GO:0009446">
    <property type="term" value="P:putrescine biosynthetic process"/>
    <property type="evidence" value="ECO:0007669"/>
    <property type="project" value="InterPro"/>
</dbReference>
<keyword evidence="3" id="KW-1185">Reference proteome</keyword>
<dbReference type="Pfam" id="PF04371">
    <property type="entry name" value="PAD_porph"/>
    <property type="match status" value="1"/>
</dbReference>
<evidence type="ECO:0000313" key="3">
    <source>
        <dbReference type="Proteomes" id="UP000289482"/>
    </source>
</evidence>
<organism evidence="2 3">
    <name type="scientific">Streptomyces sioyaensis</name>
    <dbReference type="NCBI Taxonomy" id="67364"/>
    <lineage>
        <taxon>Bacteria</taxon>
        <taxon>Bacillati</taxon>
        <taxon>Actinomycetota</taxon>
        <taxon>Actinomycetes</taxon>
        <taxon>Kitasatosporales</taxon>
        <taxon>Streptomycetaceae</taxon>
        <taxon>Streptomyces</taxon>
    </lineage>
</organism>
<dbReference type="PROSITE" id="PS51318">
    <property type="entry name" value="TAT"/>
    <property type="match status" value="1"/>
</dbReference>
<dbReference type="Proteomes" id="UP000289482">
    <property type="component" value="Unassembled WGS sequence"/>
</dbReference>
<sequence length="380" mass="40377">MQISRRQTLQTAAAAALGGALAGCGSQDGARSAPRTDHAVTAAAARTAARRRLPEETHPHAATYMAWPTRQIWGPAAAGVRDDIARIARAIAEFEPVTLLANERDVPAAGRACGSGVEVLPIPVDDLWMRDSGPVFVLGPDGVAGVDLNFNGWGSKQEHGRDRHVARAVLDHEDISRITAPITAEGGGLETDGRGTLLATESSLVNDNRNRGRSRADIERALKDLFGVTRVIWVKGVKGKDITDYHIDALARFAEPGVVVMSTPAAGAPRNAFTAAYEQARTVIEGALDARGKRLEVVELPEPSHIGRHGDEFLACYVNYYVANGAVIMPCYGDKKADSRAAATVRDLYPGRKVVQLPLDHLGEGGGGIHCATQQLPEAG</sequence>
<dbReference type="Gene3D" id="3.75.10.10">
    <property type="entry name" value="L-arginine/glycine Amidinotransferase, Chain A"/>
    <property type="match status" value="1"/>
</dbReference>
<proteinExistence type="predicted"/>
<reference evidence="2 3" key="1">
    <citation type="submission" date="2019-01" db="EMBL/GenBank/DDBJ databases">
        <title>Draft genome sequences of the type strain Streptomyces sioyaensis DSM 40032 and its novel strain, TM32, a thermotolerant antibiotics-producing actinobacterium.</title>
        <authorList>
            <person name="Nakaew N."/>
            <person name="Lumyong S."/>
            <person name="Sloan W.T."/>
            <person name="Sungthong R."/>
        </authorList>
    </citation>
    <scope>NUCLEOTIDE SEQUENCE [LARGE SCALE GENOMIC DNA]</scope>
    <source>
        <strain evidence="2 3">DSM 40032</strain>
    </source>
</reference>
<dbReference type="EMBL" id="SDIF01000012">
    <property type="protein sequence ID" value="RXS69174.1"/>
    <property type="molecule type" value="Genomic_DNA"/>
</dbReference>
<dbReference type="InterPro" id="IPR006311">
    <property type="entry name" value="TAT_signal"/>
</dbReference>
<evidence type="ECO:0000256" key="1">
    <source>
        <dbReference type="ARBA" id="ARBA00022801"/>
    </source>
</evidence>
<dbReference type="SUPFAM" id="SSF55909">
    <property type="entry name" value="Pentein"/>
    <property type="match status" value="1"/>
</dbReference>
<dbReference type="AlphaFoldDB" id="A0A4Q1R778"/>
<protein>
    <submittedName>
        <fullName evidence="2">Agmatine deiminase family protein</fullName>
    </submittedName>
</protein>
<dbReference type="InterPro" id="IPR007466">
    <property type="entry name" value="Peptidyl-Arg-deiminase_porph"/>
</dbReference>
<accession>A0A4Q1R778</accession>
<dbReference type="PROSITE" id="PS51257">
    <property type="entry name" value="PROKAR_LIPOPROTEIN"/>
    <property type="match status" value="1"/>
</dbReference>
<dbReference type="RefSeq" id="WP_129246062.1">
    <property type="nucleotide sequence ID" value="NZ_JABZEL010000004.1"/>
</dbReference>
<keyword evidence="1" id="KW-0378">Hydrolase</keyword>
<dbReference type="PANTHER" id="PTHR31377">
    <property type="entry name" value="AGMATINE DEIMINASE-RELATED"/>
    <property type="match status" value="1"/>
</dbReference>
<comment type="caution">
    <text evidence="2">The sequence shown here is derived from an EMBL/GenBank/DDBJ whole genome shotgun (WGS) entry which is preliminary data.</text>
</comment>
<dbReference type="PANTHER" id="PTHR31377:SF0">
    <property type="entry name" value="AGMATINE DEIMINASE-RELATED"/>
    <property type="match status" value="1"/>
</dbReference>
<gene>
    <name evidence="2" type="ORF">EST54_06910</name>
</gene>
<dbReference type="GeneID" id="95777733"/>
<name>A0A4Q1R778_9ACTN</name>
<dbReference type="GO" id="GO:0004668">
    <property type="term" value="F:protein-arginine deiminase activity"/>
    <property type="evidence" value="ECO:0007669"/>
    <property type="project" value="InterPro"/>
</dbReference>
<dbReference type="GO" id="GO:0047632">
    <property type="term" value="F:agmatine deiminase activity"/>
    <property type="evidence" value="ECO:0007669"/>
    <property type="project" value="TreeGrafter"/>
</dbReference>
<evidence type="ECO:0000313" key="2">
    <source>
        <dbReference type="EMBL" id="RXS69174.1"/>
    </source>
</evidence>